<comment type="caution">
    <text evidence="4">The sequence shown here is derived from an EMBL/GenBank/DDBJ whole genome shotgun (WGS) entry which is preliminary data.</text>
</comment>
<dbReference type="PROSITE" id="PS00615">
    <property type="entry name" value="C_TYPE_LECTIN_1"/>
    <property type="match status" value="1"/>
</dbReference>
<dbReference type="PANTHER" id="PTHR22803">
    <property type="entry name" value="MANNOSE, PHOSPHOLIPASE, LECTIN RECEPTOR RELATED"/>
    <property type="match status" value="1"/>
</dbReference>
<proteinExistence type="predicted"/>
<name>A0A210PX96_MIZYE</name>
<dbReference type="AlphaFoldDB" id="A0A210PX96"/>
<evidence type="ECO:0000313" key="4">
    <source>
        <dbReference type="EMBL" id="OWF41111.1"/>
    </source>
</evidence>
<accession>A0A210PX96</accession>
<feature type="transmembrane region" description="Helical" evidence="2">
    <location>
        <begin position="7"/>
        <end position="27"/>
    </location>
</feature>
<protein>
    <submittedName>
        <fullName evidence="4">Neurocan core protein</fullName>
    </submittedName>
</protein>
<dbReference type="InterPro" id="IPR016186">
    <property type="entry name" value="C-type_lectin-like/link_sf"/>
</dbReference>
<keyword evidence="2" id="KW-0472">Membrane</keyword>
<dbReference type="InterPro" id="IPR050111">
    <property type="entry name" value="C-type_lectin/snaclec_domain"/>
</dbReference>
<dbReference type="InterPro" id="IPR001304">
    <property type="entry name" value="C-type_lectin-like"/>
</dbReference>
<dbReference type="OrthoDB" id="6081947at2759"/>
<dbReference type="SUPFAM" id="SSF56436">
    <property type="entry name" value="C-type lectin-like"/>
    <property type="match status" value="1"/>
</dbReference>
<gene>
    <name evidence="4" type="ORF">KP79_PYT02223</name>
</gene>
<evidence type="ECO:0000259" key="3">
    <source>
        <dbReference type="PROSITE" id="PS50041"/>
    </source>
</evidence>
<reference evidence="4 5" key="1">
    <citation type="journal article" date="2017" name="Nat. Ecol. Evol.">
        <title>Scallop genome provides insights into evolution of bilaterian karyotype and development.</title>
        <authorList>
            <person name="Wang S."/>
            <person name="Zhang J."/>
            <person name="Jiao W."/>
            <person name="Li J."/>
            <person name="Xun X."/>
            <person name="Sun Y."/>
            <person name="Guo X."/>
            <person name="Huan P."/>
            <person name="Dong B."/>
            <person name="Zhang L."/>
            <person name="Hu X."/>
            <person name="Sun X."/>
            <person name="Wang J."/>
            <person name="Zhao C."/>
            <person name="Wang Y."/>
            <person name="Wang D."/>
            <person name="Huang X."/>
            <person name="Wang R."/>
            <person name="Lv J."/>
            <person name="Li Y."/>
            <person name="Zhang Z."/>
            <person name="Liu B."/>
            <person name="Lu W."/>
            <person name="Hui Y."/>
            <person name="Liang J."/>
            <person name="Zhou Z."/>
            <person name="Hou R."/>
            <person name="Li X."/>
            <person name="Liu Y."/>
            <person name="Li H."/>
            <person name="Ning X."/>
            <person name="Lin Y."/>
            <person name="Zhao L."/>
            <person name="Xing Q."/>
            <person name="Dou J."/>
            <person name="Li Y."/>
            <person name="Mao J."/>
            <person name="Guo H."/>
            <person name="Dou H."/>
            <person name="Li T."/>
            <person name="Mu C."/>
            <person name="Jiang W."/>
            <person name="Fu Q."/>
            <person name="Fu X."/>
            <person name="Miao Y."/>
            <person name="Liu J."/>
            <person name="Yu Q."/>
            <person name="Li R."/>
            <person name="Liao H."/>
            <person name="Li X."/>
            <person name="Kong Y."/>
            <person name="Jiang Z."/>
            <person name="Chourrout D."/>
            <person name="Li R."/>
            <person name="Bao Z."/>
        </authorList>
    </citation>
    <scope>NUCLEOTIDE SEQUENCE [LARGE SCALE GENOMIC DNA]</scope>
    <source>
        <strain evidence="4 5">PY_sf001</strain>
    </source>
</reference>
<dbReference type="InterPro" id="IPR016187">
    <property type="entry name" value="CTDL_fold"/>
</dbReference>
<keyword evidence="2" id="KW-1133">Transmembrane helix</keyword>
<evidence type="ECO:0000256" key="1">
    <source>
        <dbReference type="ARBA" id="ARBA00023157"/>
    </source>
</evidence>
<dbReference type="Pfam" id="PF00059">
    <property type="entry name" value="Lectin_C"/>
    <property type="match status" value="1"/>
</dbReference>
<keyword evidence="2" id="KW-0812">Transmembrane</keyword>
<dbReference type="EMBL" id="NEDP02005423">
    <property type="protein sequence ID" value="OWF41111.1"/>
    <property type="molecule type" value="Genomic_DNA"/>
</dbReference>
<keyword evidence="5" id="KW-1185">Reference proteome</keyword>
<keyword evidence="1" id="KW-1015">Disulfide bond</keyword>
<dbReference type="InterPro" id="IPR018378">
    <property type="entry name" value="C-type_lectin_CS"/>
</dbReference>
<feature type="domain" description="C-type lectin" evidence="3">
    <location>
        <begin position="30"/>
        <end position="153"/>
    </location>
</feature>
<dbReference type="SMART" id="SM00034">
    <property type="entry name" value="CLECT"/>
    <property type="match status" value="1"/>
</dbReference>
<dbReference type="PROSITE" id="PS50041">
    <property type="entry name" value="C_TYPE_LECTIN_2"/>
    <property type="match status" value="1"/>
</dbReference>
<sequence length="166" mass="19149">MAASWLLYTYLAFSGFVVVLSTCPVGWIEFDQECFLFGSHKKTWNDAELDCRKHSSYLTTDDNQEKHDFFHKFLNIFHSWRLGHFWLGGADQVIENQWRWLETGTAIGSTTYWDQGQPDGNSSANCMSFYMNADNDLVWRDDRCSGHYNYICEQPATSNTSSPVIG</sequence>
<dbReference type="Gene3D" id="3.10.100.10">
    <property type="entry name" value="Mannose-Binding Protein A, subunit A"/>
    <property type="match status" value="1"/>
</dbReference>
<evidence type="ECO:0000313" key="5">
    <source>
        <dbReference type="Proteomes" id="UP000242188"/>
    </source>
</evidence>
<organism evidence="4 5">
    <name type="scientific">Mizuhopecten yessoensis</name>
    <name type="common">Japanese scallop</name>
    <name type="synonym">Patinopecten yessoensis</name>
    <dbReference type="NCBI Taxonomy" id="6573"/>
    <lineage>
        <taxon>Eukaryota</taxon>
        <taxon>Metazoa</taxon>
        <taxon>Spiralia</taxon>
        <taxon>Lophotrochozoa</taxon>
        <taxon>Mollusca</taxon>
        <taxon>Bivalvia</taxon>
        <taxon>Autobranchia</taxon>
        <taxon>Pteriomorphia</taxon>
        <taxon>Pectinida</taxon>
        <taxon>Pectinoidea</taxon>
        <taxon>Pectinidae</taxon>
        <taxon>Mizuhopecten</taxon>
    </lineage>
</organism>
<dbReference type="Proteomes" id="UP000242188">
    <property type="component" value="Unassembled WGS sequence"/>
</dbReference>
<evidence type="ECO:0000256" key="2">
    <source>
        <dbReference type="SAM" id="Phobius"/>
    </source>
</evidence>